<comment type="caution">
    <text evidence="8">The sequence shown here is derived from an EMBL/GenBank/DDBJ whole genome shotgun (WGS) entry which is preliminary data.</text>
</comment>
<dbReference type="AlphaFoldDB" id="A0A066X6V6"/>
<evidence type="ECO:0000256" key="1">
    <source>
        <dbReference type="ARBA" id="ARBA00004141"/>
    </source>
</evidence>
<accession>A0A066X6V6</accession>
<evidence type="ECO:0000313" key="8">
    <source>
        <dbReference type="EMBL" id="KDN64883.1"/>
    </source>
</evidence>
<dbReference type="InterPro" id="IPR049326">
    <property type="entry name" value="Rhodopsin_dom_fungi"/>
</dbReference>
<dbReference type="Pfam" id="PF20684">
    <property type="entry name" value="Fung_rhodopsin"/>
    <property type="match status" value="1"/>
</dbReference>
<dbReference type="eggNOG" id="ENOG502R9SI">
    <property type="taxonomic scope" value="Eukaryota"/>
</dbReference>
<dbReference type="GO" id="GO:0016020">
    <property type="term" value="C:membrane"/>
    <property type="evidence" value="ECO:0007669"/>
    <property type="project" value="UniProtKB-SubCell"/>
</dbReference>
<feature type="transmembrane region" description="Helical" evidence="6">
    <location>
        <begin position="20"/>
        <end position="37"/>
    </location>
</feature>
<sequence>MGELFPGHLNDSNADRIVEIVGVFHFVALAFVCLRIYSRVIILKVFRVEDALIVIAVVPHGLGRHFQTIKTEDRTKFERITFWKTVISDGVAMGLLRISMAISLLRLHKDLKWYRWSLYGLIADWAFVTAKH</sequence>
<name>A0A066X6V6_COLSU</name>
<dbReference type="STRING" id="1173701.A0A066X6V6"/>
<keyword evidence="2 6" id="KW-0812">Transmembrane</keyword>
<evidence type="ECO:0000259" key="7">
    <source>
        <dbReference type="Pfam" id="PF20684"/>
    </source>
</evidence>
<keyword evidence="9" id="KW-1185">Reference proteome</keyword>
<dbReference type="Proteomes" id="UP000027238">
    <property type="component" value="Unassembled WGS sequence"/>
</dbReference>
<reference evidence="9" key="1">
    <citation type="journal article" date="2014" name="Genome Announc.">
        <title>Draft genome sequence of Colletotrichum sublineola, a destructive pathogen of cultivated sorghum.</title>
        <authorList>
            <person name="Baroncelli R."/>
            <person name="Sanz-Martin J.M."/>
            <person name="Rech G.E."/>
            <person name="Sukno S.A."/>
            <person name="Thon M.R."/>
        </authorList>
    </citation>
    <scope>NUCLEOTIDE SEQUENCE [LARGE SCALE GENOMIC DNA]</scope>
    <source>
        <strain evidence="9">TX430BB</strain>
    </source>
</reference>
<dbReference type="HOGENOM" id="CLU_1916963_0_0_1"/>
<gene>
    <name evidence="8" type="ORF">CSUB01_09044</name>
</gene>
<keyword evidence="3 6" id="KW-1133">Transmembrane helix</keyword>
<evidence type="ECO:0000313" key="9">
    <source>
        <dbReference type="Proteomes" id="UP000027238"/>
    </source>
</evidence>
<dbReference type="EMBL" id="JMSE01001089">
    <property type="protein sequence ID" value="KDN64883.1"/>
    <property type="molecule type" value="Genomic_DNA"/>
</dbReference>
<dbReference type="PANTHER" id="PTHR33048">
    <property type="entry name" value="PTH11-LIKE INTEGRAL MEMBRANE PROTEIN (AFU_ORTHOLOGUE AFUA_5G11245)"/>
    <property type="match status" value="1"/>
</dbReference>
<keyword evidence="4 6" id="KW-0472">Membrane</keyword>
<dbReference type="OrthoDB" id="10017208at2759"/>
<dbReference type="PANTHER" id="PTHR33048:SF167">
    <property type="entry name" value="INTEGRAL MEMBRANE PROTEIN"/>
    <property type="match status" value="1"/>
</dbReference>
<dbReference type="InterPro" id="IPR052337">
    <property type="entry name" value="SAT4-like"/>
</dbReference>
<comment type="subcellular location">
    <subcellularLocation>
        <location evidence="1">Membrane</location>
        <topology evidence="1">Multi-pass membrane protein</topology>
    </subcellularLocation>
</comment>
<proteinExistence type="inferred from homology"/>
<comment type="similarity">
    <text evidence="5">Belongs to the SAT4 family.</text>
</comment>
<protein>
    <recommendedName>
        <fullName evidence="7">Rhodopsin domain-containing protein</fullName>
    </recommendedName>
</protein>
<dbReference type="OMA" id="YLQIPHG"/>
<evidence type="ECO:0000256" key="3">
    <source>
        <dbReference type="ARBA" id="ARBA00022989"/>
    </source>
</evidence>
<evidence type="ECO:0000256" key="2">
    <source>
        <dbReference type="ARBA" id="ARBA00022692"/>
    </source>
</evidence>
<evidence type="ECO:0000256" key="6">
    <source>
        <dbReference type="SAM" id="Phobius"/>
    </source>
</evidence>
<evidence type="ECO:0000256" key="5">
    <source>
        <dbReference type="ARBA" id="ARBA00038359"/>
    </source>
</evidence>
<organism evidence="8 9">
    <name type="scientific">Colletotrichum sublineola</name>
    <name type="common">Sorghum anthracnose fungus</name>
    <dbReference type="NCBI Taxonomy" id="1173701"/>
    <lineage>
        <taxon>Eukaryota</taxon>
        <taxon>Fungi</taxon>
        <taxon>Dikarya</taxon>
        <taxon>Ascomycota</taxon>
        <taxon>Pezizomycotina</taxon>
        <taxon>Sordariomycetes</taxon>
        <taxon>Hypocreomycetidae</taxon>
        <taxon>Glomerellales</taxon>
        <taxon>Glomerellaceae</taxon>
        <taxon>Colletotrichum</taxon>
        <taxon>Colletotrichum graminicola species complex</taxon>
    </lineage>
</organism>
<feature type="domain" description="Rhodopsin" evidence="7">
    <location>
        <begin position="34"/>
        <end position="123"/>
    </location>
</feature>
<evidence type="ECO:0000256" key="4">
    <source>
        <dbReference type="ARBA" id="ARBA00023136"/>
    </source>
</evidence>